<dbReference type="Proteomes" id="UP001224775">
    <property type="component" value="Unassembled WGS sequence"/>
</dbReference>
<comment type="similarity">
    <text evidence="4">Belongs to the HSF family.</text>
</comment>
<dbReference type="InterPro" id="IPR036390">
    <property type="entry name" value="WH_DNA-bd_sf"/>
</dbReference>
<sequence length="586" mass="63783">MLPASSEKDGGIDVYANEEEGVPLEPPAGGRPLDAQVGAEAPPSSKESSTGNNVVATQQKKADIGVGAVEKDAPLPQGQSTPPQRPVVGEAHGENTPADKNTVVNTPKVNTPHAHATDHVTSSSKVSNPRQAQRVDGLLRSAPSSRSMNDGKLNAHTPKPQTPETNFPMKLYDMLANPDNHHAISWMPHGRAWKVRQKDVFMHTICPQYFSQTKFESFIRQANGWGFRRIRKEGPDRNAYYHELFLRGKPELLEAMRRPLPGEKASQEVMDPNFYAMPVMPTTAPFGLDQKQVSFASPSNTGSETKKRKKDSDGVRSSPESAFSNPYGGQHGHGPDPRWNGMPPPPPSPWGAPPYAYSPYSQPPNFGGYGMPPPPPPPPDSVPPPPPPGWPHQPPHQPSPSGHDPGAHMPSPNGMPPFDPNFYFPPYFPSYHPPPPPPSQMNQPPPSQMNQVSSQYQADGRANDESNMNRPPGPPDPQTMPPPNFGYQYPPYHPPPPPQFPGDMPYYPPLGDMPYIPPVPPAEAGPTSINPGSSSESHSYYPFGSVPPNAAPYNPFPQGNGSGHSDLNLERKDSFQFSPIQHEDES</sequence>
<evidence type="ECO:0000256" key="4">
    <source>
        <dbReference type="RuleBase" id="RU004020"/>
    </source>
</evidence>
<feature type="compositionally biased region" description="Low complexity" evidence="5">
    <location>
        <begin position="353"/>
        <end position="366"/>
    </location>
</feature>
<dbReference type="SMART" id="SM00415">
    <property type="entry name" value="HSF"/>
    <property type="match status" value="1"/>
</dbReference>
<dbReference type="PRINTS" id="PR00056">
    <property type="entry name" value="HSFDOMAIN"/>
</dbReference>
<feature type="compositionally biased region" description="Polar residues" evidence="5">
    <location>
        <begin position="119"/>
        <end position="131"/>
    </location>
</feature>
<feature type="compositionally biased region" description="Pro residues" evidence="5">
    <location>
        <begin position="491"/>
        <end position="500"/>
    </location>
</feature>
<feature type="region of interest" description="Disordered" evidence="5">
    <location>
        <begin position="293"/>
        <end position="586"/>
    </location>
</feature>
<gene>
    <name evidence="7" type="ORF">QTG54_001512</name>
</gene>
<proteinExistence type="inferred from homology"/>
<evidence type="ECO:0000256" key="5">
    <source>
        <dbReference type="SAM" id="MobiDB-lite"/>
    </source>
</evidence>
<feature type="compositionally biased region" description="Basic and acidic residues" evidence="5">
    <location>
        <begin position="1"/>
        <end position="11"/>
    </location>
</feature>
<feature type="region of interest" description="Disordered" evidence="5">
    <location>
        <begin position="1"/>
        <end position="166"/>
    </location>
</feature>
<feature type="compositionally biased region" description="Polar residues" evidence="5">
    <location>
        <begin position="98"/>
        <end position="109"/>
    </location>
</feature>
<keyword evidence="8" id="KW-1185">Reference proteome</keyword>
<dbReference type="SUPFAM" id="SSF46785">
    <property type="entry name" value="Winged helix' DNA-binding domain"/>
    <property type="match status" value="1"/>
</dbReference>
<dbReference type="InterPro" id="IPR000232">
    <property type="entry name" value="HSF_DNA-bd"/>
</dbReference>
<dbReference type="GO" id="GO:0005634">
    <property type="term" value="C:nucleus"/>
    <property type="evidence" value="ECO:0007669"/>
    <property type="project" value="UniProtKB-SubCell"/>
</dbReference>
<dbReference type="InterPro" id="IPR036388">
    <property type="entry name" value="WH-like_DNA-bd_sf"/>
</dbReference>
<feature type="compositionally biased region" description="Polar residues" evidence="5">
    <location>
        <begin position="527"/>
        <end position="538"/>
    </location>
</feature>
<feature type="compositionally biased region" description="Pro residues" evidence="5">
    <location>
        <begin position="471"/>
        <end position="484"/>
    </location>
</feature>
<dbReference type="GO" id="GO:0003700">
    <property type="term" value="F:DNA-binding transcription factor activity"/>
    <property type="evidence" value="ECO:0007669"/>
    <property type="project" value="InterPro"/>
</dbReference>
<evidence type="ECO:0000313" key="8">
    <source>
        <dbReference type="Proteomes" id="UP001224775"/>
    </source>
</evidence>
<dbReference type="AlphaFoldDB" id="A0AAD8YJ55"/>
<feature type="compositionally biased region" description="Pro residues" evidence="5">
    <location>
        <begin position="426"/>
        <end position="447"/>
    </location>
</feature>
<dbReference type="EMBL" id="JATAAI010000002">
    <property type="protein sequence ID" value="KAK1747549.1"/>
    <property type="molecule type" value="Genomic_DNA"/>
</dbReference>
<evidence type="ECO:0000256" key="3">
    <source>
        <dbReference type="ARBA" id="ARBA00023242"/>
    </source>
</evidence>
<keyword evidence="3" id="KW-0539">Nucleus</keyword>
<feature type="compositionally biased region" description="Pro residues" evidence="5">
    <location>
        <begin position="371"/>
        <end position="398"/>
    </location>
</feature>
<feature type="compositionally biased region" description="Polar residues" evidence="5">
    <location>
        <begin position="45"/>
        <end position="59"/>
    </location>
</feature>
<comment type="subcellular location">
    <subcellularLocation>
        <location evidence="1">Nucleus</location>
    </subcellularLocation>
</comment>
<dbReference type="PANTHER" id="PTHR10015:SF206">
    <property type="entry name" value="HSF-TYPE DNA-BINDING DOMAIN-CONTAINING PROTEIN"/>
    <property type="match status" value="1"/>
</dbReference>
<dbReference type="Pfam" id="PF00447">
    <property type="entry name" value="HSF_DNA-bind"/>
    <property type="match status" value="1"/>
</dbReference>
<evidence type="ECO:0000256" key="1">
    <source>
        <dbReference type="ARBA" id="ARBA00004123"/>
    </source>
</evidence>
<evidence type="ECO:0000256" key="2">
    <source>
        <dbReference type="ARBA" id="ARBA00023125"/>
    </source>
</evidence>
<keyword evidence="2" id="KW-0238">DNA-binding</keyword>
<reference evidence="7" key="1">
    <citation type="submission" date="2023-06" db="EMBL/GenBank/DDBJ databases">
        <title>Survivors Of The Sea: Transcriptome response of Skeletonema marinoi to long-term dormancy.</title>
        <authorList>
            <person name="Pinder M.I.M."/>
            <person name="Kourtchenko O."/>
            <person name="Robertson E.K."/>
            <person name="Larsson T."/>
            <person name="Maumus F."/>
            <person name="Osuna-Cruz C.M."/>
            <person name="Vancaester E."/>
            <person name="Stenow R."/>
            <person name="Vandepoele K."/>
            <person name="Ploug H."/>
            <person name="Bruchert V."/>
            <person name="Godhe A."/>
            <person name="Topel M."/>
        </authorList>
    </citation>
    <scope>NUCLEOTIDE SEQUENCE</scope>
    <source>
        <strain evidence="7">R05AC</strain>
    </source>
</reference>
<dbReference type="GO" id="GO:0043565">
    <property type="term" value="F:sequence-specific DNA binding"/>
    <property type="evidence" value="ECO:0007669"/>
    <property type="project" value="InterPro"/>
</dbReference>
<keyword evidence="7" id="KW-0346">Stress response</keyword>
<feature type="compositionally biased region" description="Polar residues" evidence="5">
    <location>
        <begin position="293"/>
        <end position="303"/>
    </location>
</feature>
<feature type="domain" description="HSF-type DNA-binding" evidence="6">
    <location>
        <begin position="163"/>
        <end position="259"/>
    </location>
</feature>
<name>A0AAD8YJ55_9STRA</name>
<dbReference type="Gene3D" id="1.10.10.10">
    <property type="entry name" value="Winged helix-like DNA-binding domain superfamily/Winged helix DNA-binding domain"/>
    <property type="match status" value="1"/>
</dbReference>
<comment type="caution">
    <text evidence="7">The sequence shown here is derived from an EMBL/GenBank/DDBJ whole genome shotgun (WGS) entry which is preliminary data.</text>
</comment>
<accession>A0AAD8YJ55</accession>
<evidence type="ECO:0000313" key="7">
    <source>
        <dbReference type="EMBL" id="KAK1747549.1"/>
    </source>
</evidence>
<dbReference type="PANTHER" id="PTHR10015">
    <property type="entry name" value="HEAT SHOCK TRANSCRIPTION FACTOR"/>
    <property type="match status" value="1"/>
</dbReference>
<protein>
    <submittedName>
        <fullName evidence="7">Heat shock factor family protein</fullName>
    </submittedName>
</protein>
<dbReference type="FunFam" id="1.10.10.10:FF:000479">
    <property type="entry name" value="Predicted protein"/>
    <property type="match status" value="1"/>
</dbReference>
<feature type="compositionally biased region" description="Pro residues" evidence="5">
    <location>
        <begin position="342"/>
        <end position="352"/>
    </location>
</feature>
<organism evidence="7 8">
    <name type="scientific">Skeletonema marinoi</name>
    <dbReference type="NCBI Taxonomy" id="267567"/>
    <lineage>
        <taxon>Eukaryota</taxon>
        <taxon>Sar</taxon>
        <taxon>Stramenopiles</taxon>
        <taxon>Ochrophyta</taxon>
        <taxon>Bacillariophyta</taxon>
        <taxon>Coscinodiscophyceae</taxon>
        <taxon>Thalassiosirophycidae</taxon>
        <taxon>Thalassiosirales</taxon>
        <taxon>Skeletonemataceae</taxon>
        <taxon>Skeletonema</taxon>
        <taxon>Skeletonema marinoi-dohrnii complex</taxon>
    </lineage>
</organism>
<evidence type="ECO:0000259" key="6">
    <source>
        <dbReference type="SMART" id="SM00415"/>
    </source>
</evidence>